<dbReference type="PANTHER" id="PTHR22946:SF9">
    <property type="entry name" value="POLYKETIDE TRANSFERASE AF380"/>
    <property type="match status" value="1"/>
</dbReference>
<comment type="caution">
    <text evidence="3">The sequence shown here is derived from an EMBL/GenBank/DDBJ whole genome shotgun (WGS) entry which is preliminary data.</text>
</comment>
<keyword evidence="1" id="KW-0378">Hydrolase</keyword>
<dbReference type="AlphaFoldDB" id="A0AAE4YDZ3"/>
<evidence type="ECO:0000256" key="1">
    <source>
        <dbReference type="ARBA" id="ARBA00022801"/>
    </source>
</evidence>
<dbReference type="EMBL" id="JAABNR010000039">
    <property type="protein sequence ID" value="NBZ89912.1"/>
    <property type="molecule type" value="Genomic_DNA"/>
</dbReference>
<proteinExistence type="predicted"/>
<dbReference type="Pfam" id="PF00326">
    <property type="entry name" value="Peptidase_S9"/>
    <property type="match status" value="1"/>
</dbReference>
<dbReference type="InterPro" id="IPR050261">
    <property type="entry name" value="FrsA_esterase"/>
</dbReference>
<evidence type="ECO:0000259" key="2">
    <source>
        <dbReference type="Pfam" id="PF00326"/>
    </source>
</evidence>
<reference evidence="3" key="1">
    <citation type="submission" date="2020-01" db="EMBL/GenBank/DDBJ databases">
        <authorList>
            <person name="Chen W.-M."/>
        </authorList>
    </citation>
    <scope>NUCLEOTIDE SEQUENCE</scope>
    <source>
        <strain evidence="3">CYK-10</strain>
    </source>
</reference>
<dbReference type="PANTHER" id="PTHR22946">
    <property type="entry name" value="DIENELACTONE HYDROLASE DOMAIN-CONTAINING PROTEIN-RELATED"/>
    <property type="match status" value="1"/>
</dbReference>
<feature type="domain" description="Peptidase S9 prolyl oligopeptidase catalytic" evidence="2">
    <location>
        <begin position="13"/>
        <end position="91"/>
    </location>
</feature>
<dbReference type="GO" id="GO:0052689">
    <property type="term" value="F:carboxylic ester hydrolase activity"/>
    <property type="evidence" value="ECO:0007669"/>
    <property type="project" value="UniProtKB-ARBA"/>
</dbReference>
<dbReference type="Gene3D" id="3.40.50.1820">
    <property type="entry name" value="alpha/beta hydrolase"/>
    <property type="match status" value="1"/>
</dbReference>
<dbReference type="GO" id="GO:0006508">
    <property type="term" value="P:proteolysis"/>
    <property type="evidence" value="ECO:0007669"/>
    <property type="project" value="InterPro"/>
</dbReference>
<evidence type="ECO:0000313" key="4">
    <source>
        <dbReference type="Proteomes" id="UP001193501"/>
    </source>
</evidence>
<gene>
    <name evidence="3" type="ORF">GV832_20195</name>
</gene>
<accession>A0AAE4YDZ3</accession>
<keyword evidence="4" id="KW-1185">Reference proteome</keyword>
<dbReference type="SUPFAM" id="SSF53474">
    <property type="entry name" value="alpha/beta-Hydrolases"/>
    <property type="match status" value="1"/>
</dbReference>
<dbReference type="InterPro" id="IPR001375">
    <property type="entry name" value="Peptidase_S9_cat"/>
</dbReference>
<evidence type="ECO:0000313" key="3">
    <source>
        <dbReference type="EMBL" id="NBZ89912.1"/>
    </source>
</evidence>
<sequence length="254" mass="26733">MISHGAGGNGGQFGWLASRLVQAGFVVVLPNHSGSTSGPARAAEALRIWERPQDISAVLDSLQGFPMVDPARIGALGYSAGGYTFLTLAGARVDPARLTSFCDRGGRGISDCAFFAQAGLDLHAQDLSPAAQDLRDAHIRFVLAVDPGIVETLTRQSLAAIDLPLLVINLGEEAKVPAPVHARRVAETVPGASYLVVPDAIHFSFLAECKPKGAAILAEEGEPDQLCSDAGGRTWAAIHADLLVVILPWVSNRW</sequence>
<organism evidence="3 4">
    <name type="scientific">Stagnihabitans tardus</name>
    <dbReference type="NCBI Taxonomy" id="2699202"/>
    <lineage>
        <taxon>Bacteria</taxon>
        <taxon>Pseudomonadati</taxon>
        <taxon>Pseudomonadota</taxon>
        <taxon>Alphaproteobacteria</taxon>
        <taxon>Rhodobacterales</taxon>
        <taxon>Paracoccaceae</taxon>
        <taxon>Stagnihabitans</taxon>
    </lineage>
</organism>
<name>A0AAE4YDZ3_9RHOB</name>
<dbReference type="Proteomes" id="UP001193501">
    <property type="component" value="Unassembled WGS sequence"/>
</dbReference>
<dbReference type="GO" id="GO:0008236">
    <property type="term" value="F:serine-type peptidase activity"/>
    <property type="evidence" value="ECO:0007669"/>
    <property type="project" value="InterPro"/>
</dbReference>
<protein>
    <submittedName>
        <fullName evidence="3">Prolyl oligopeptidase family serine peptidase</fullName>
    </submittedName>
</protein>
<dbReference type="InterPro" id="IPR029058">
    <property type="entry name" value="AB_hydrolase_fold"/>
</dbReference>